<feature type="transmembrane region" description="Helical" evidence="1">
    <location>
        <begin position="113"/>
        <end position="138"/>
    </location>
</feature>
<reference evidence="2 3" key="1">
    <citation type="submission" date="2020-01" db="EMBL/GenBank/DDBJ databases">
        <authorList>
            <person name="Gupta K D."/>
        </authorList>
    </citation>
    <scope>NUCLEOTIDE SEQUENCE [LARGE SCALE GENOMIC DNA]</scope>
</reference>
<comment type="caution">
    <text evidence="2">The sequence shown here is derived from an EMBL/GenBank/DDBJ whole genome shotgun (WGS) entry which is preliminary data.</text>
</comment>
<evidence type="ECO:0000313" key="3">
    <source>
        <dbReference type="Proteomes" id="UP000467700"/>
    </source>
</evidence>
<dbReference type="EMBL" id="CACVBS010000056">
    <property type="protein sequence ID" value="CAA7266669.1"/>
    <property type="molecule type" value="Genomic_DNA"/>
</dbReference>
<dbReference type="AlphaFoldDB" id="A0A8S0VSD8"/>
<dbReference type="Proteomes" id="UP000467700">
    <property type="component" value="Unassembled WGS sequence"/>
</dbReference>
<keyword evidence="1" id="KW-0472">Membrane</keyword>
<feature type="transmembrane region" description="Helical" evidence="1">
    <location>
        <begin position="252"/>
        <end position="272"/>
    </location>
</feature>
<proteinExistence type="predicted"/>
<evidence type="ECO:0000313" key="2">
    <source>
        <dbReference type="EMBL" id="CAA7266669.1"/>
    </source>
</evidence>
<organism evidence="2 3">
    <name type="scientific">Cyclocybe aegerita</name>
    <name type="common">Black poplar mushroom</name>
    <name type="synonym">Agrocybe aegerita</name>
    <dbReference type="NCBI Taxonomy" id="1973307"/>
    <lineage>
        <taxon>Eukaryota</taxon>
        <taxon>Fungi</taxon>
        <taxon>Dikarya</taxon>
        <taxon>Basidiomycota</taxon>
        <taxon>Agaricomycotina</taxon>
        <taxon>Agaricomycetes</taxon>
        <taxon>Agaricomycetidae</taxon>
        <taxon>Agaricales</taxon>
        <taxon>Agaricineae</taxon>
        <taxon>Bolbitiaceae</taxon>
        <taxon>Cyclocybe</taxon>
    </lineage>
</organism>
<keyword evidence="1" id="KW-1133">Transmembrane helix</keyword>
<feature type="transmembrane region" description="Helical" evidence="1">
    <location>
        <begin position="220"/>
        <end position="240"/>
    </location>
</feature>
<name>A0A8S0VSD8_CYCAE</name>
<keyword evidence="1" id="KW-0812">Transmembrane</keyword>
<feature type="transmembrane region" description="Helical" evidence="1">
    <location>
        <begin position="20"/>
        <end position="46"/>
    </location>
</feature>
<dbReference type="OrthoDB" id="3267806at2759"/>
<feature type="transmembrane region" description="Helical" evidence="1">
    <location>
        <begin position="178"/>
        <end position="199"/>
    </location>
</feature>
<sequence>MAPTASGSLTGFPNANLKLWLVGTFLGAVAYGIVIVLCLGCTINYLQCKAPRRGSLDVGYRKGTSFGRFFLPYILWMFLLSTLAVVCSCIALVDVLFPPPGGAGGVTTRFVRFGGVVSLVVASWAADALVIWRCVILYEDASRALRSSIDILLCIMALISLGLGLTYLATSLTDLNKFMLIFVLATSICNFIMTTLIVLRLWYHRRFIQEALGREYGSPYARVIAICVESAALIVVFNLAHVCAHFNSNIGLVLSHQLLVHVYGISALLILYRVLDGRIRGGEITSDETKHNTQHTRFSLHFSTRSSSTCARNDDDYSP</sequence>
<accession>A0A8S0VSD8</accession>
<evidence type="ECO:0000256" key="1">
    <source>
        <dbReference type="SAM" id="Phobius"/>
    </source>
</evidence>
<keyword evidence="3" id="KW-1185">Reference proteome</keyword>
<feature type="transmembrane region" description="Helical" evidence="1">
    <location>
        <begin position="150"/>
        <end position="172"/>
    </location>
</feature>
<gene>
    <name evidence="2" type="ORF">AAE3_LOCUS8946</name>
</gene>
<protein>
    <submittedName>
        <fullName evidence="2">Uncharacterized protein</fullName>
    </submittedName>
</protein>
<feature type="transmembrane region" description="Helical" evidence="1">
    <location>
        <begin position="70"/>
        <end position="93"/>
    </location>
</feature>